<organism evidence="2 3">
    <name type="scientific">Colletotrichum simmondsii</name>
    <dbReference type="NCBI Taxonomy" id="703756"/>
    <lineage>
        <taxon>Eukaryota</taxon>
        <taxon>Fungi</taxon>
        <taxon>Dikarya</taxon>
        <taxon>Ascomycota</taxon>
        <taxon>Pezizomycotina</taxon>
        <taxon>Sordariomycetes</taxon>
        <taxon>Hypocreomycetidae</taxon>
        <taxon>Glomerellales</taxon>
        <taxon>Glomerellaceae</taxon>
        <taxon>Colletotrichum</taxon>
        <taxon>Colletotrichum acutatum species complex</taxon>
    </lineage>
</organism>
<gene>
    <name evidence="2" type="ORF">CSIM01_02780</name>
</gene>
<proteinExistence type="predicted"/>
<feature type="region of interest" description="Disordered" evidence="1">
    <location>
        <begin position="58"/>
        <end position="77"/>
    </location>
</feature>
<accession>A0A135T1E3</accession>
<evidence type="ECO:0000313" key="3">
    <source>
        <dbReference type="Proteomes" id="UP000070328"/>
    </source>
</evidence>
<evidence type="ECO:0000256" key="1">
    <source>
        <dbReference type="SAM" id="MobiDB-lite"/>
    </source>
</evidence>
<comment type="caution">
    <text evidence="2">The sequence shown here is derived from an EMBL/GenBank/DDBJ whole genome shotgun (WGS) entry which is preliminary data.</text>
</comment>
<dbReference type="AlphaFoldDB" id="A0A135T1E3"/>
<sequence>MTRPLRAIFKNHSQQYEVGESMMGEVILPNSLTGGSQEIALIDASLADVEQRGTNTGGQSGFVDAANVGKPGQQAPGGHLEDAKISDFKVCGLKIAHKLGPLFALRRDQTVAAEIFVAFLAASGSMNTHISGWALVQAWLG</sequence>
<keyword evidence="3" id="KW-1185">Reference proteome</keyword>
<dbReference type="EMBL" id="JFBX01000320">
    <property type="protein sequence ID" value="KXH41944.1"/>
    <property type="molecule type" value="Genomic_DNA"/>
</dbReference>
<reference evidence="2 3" key="1">
    <citation type="submission" date="2014-02" db="EMBL/GenBank/DDBJ databases">
        <title>The genome sequence of Colletotrichum simmondsii CBS122122.</title>
        <authorList>
            <person name="Baroncelli R."/>
            <person name="Thon M.R."/>
        </authorList>
    </citation>
    <scope>NUCLEOTIDE SEQUENCE [LARGE SCALE GENOMIC DNA]</scope>
    <source>
        <strain evidence="2 3">CBS122122</strain>
    </source>
</reference>
<protein>
    <submittedName>
        <fullName evidence="2">Uncharacterized protein</fullName>
    </submittedName>
</protein>
<evidence type="ECO:0000313" key="2">
    <source>
        <dbReference type="EMBL" id="KXH41944.1"/>
    </source>
</evidence>
<name>A0A135T1E3_9PEZI</name>
<dbReference type="Proteomes" id="UP000070328">
    <property type="component" value="Unassembled WGS sequence"/>
</dbReference>